<sequence length="60" mass="6786">MGLPHRHAGGRQWGGLSPANGIVGLWRWKQSATEVRERGGNSFLHLCDDKRRWKTADSED</sequence>
<name>A0A6G1BTT1_9ORYZ</name>
<organism evidence="1 2">
    <name type="scientific">Oryza meyeriana var. granulata</name>
    <dbReference type="NCBI Taxonomy" id="110450"/>
    <lineage>
        <taxon>Eukaryota</taxon>
        <taxon>Viridiplantae</taxon>
        <taxon>Streptophyta</taxon>
        <taxon>Embryophyta</taxon>
        <taxon>Tracheophyta</taxon>
        <taxon>Spermatophyta</taxon>
        <taxon>Magnoliopsida</taxon>
        <taxon>Liliopsida</taxon>
        <taxon>Poales</taxon>
        <taxon>Poaceae</taxon>
        <taxon>BOP clade</taxon>
        <taxon>Oryzoideae</taxon>
        <taxon>Oryzeae</taxon>
        <taxon>Oryzinae</taxon>
        <taxon>Oryza</taxon>
        <taxon>Oryza meyeriana</taxon>
    </lineage>
</organism>
<gene>
    <name evidence="1" type="ORF">E2562_006526</name>
</gene>
<dbReference type="Proteomes" id="UP000479710">
    <property type="component" value="Unassembled WGS sequence"/>
</dbReference>
<evidence type="ECO:0000313" key="2">
    <source>
        <dbReference type="Proteomes" id="UP000479710"/>
    </source>
</evidence>
<accession>A0A6G1BTT1</accession>
<proteinExistence type="predicted"/>
<dbReference type="EMBL" id="SPHZ02000011">
    <property type="protein sequence ID" value="KAF0891167.1"/>
    <property type="molecule type" value="Genomic_DNA"/>
</dbReference>
<keyword evidence="2" id="KW-1185">Reference proteome</keyword>
<evidence type="ECO:0000313" key="1">
    <source>
        <dbReference type="EMBL" id="KAF0891167.1"/>
    </source>
</evidence>
<dbReference type="AlphaFoldDB" id="A0A6G1BTT1"/>
<reference evidence="1 2" key="1">
    <citation type="submission" date="2019-11" db="EMBL/GenBank/DDBJ databases">
        <title>Whole genome sequence of Oryza granulata.</title>
        <authorList>
            <person name="Li W."/>
        </authorList>
    </citation>
    <scope>NUCLEOTIDE SEQUENCE [LARGE SCALE GENOMIC DNA]</scope>
    <source>
        <strain evidence="2">cv. Menghai</strain>
        <tissue evidence="1">Leaf</tissue>
    </source>
</reference>
<protein>
    <submittedName>
        <fullName evidence="1">Uncharacterized protein</fullName>
    </submittedName>
</protein>
<comment type="caution">
    <text evidence="1">The sequence shown here is derived from an EMBL/GenBank/DDBJ whole genome shotgun (WGS) entry which is preliminary data.</text>
</comment>